<dbReference type="OrthoDB" id="1942401at2"/>
<evidence type="ECO:0000313" key="1">
    <source>
        <dbReference type="EMBL" id="QAA31183.1"/>
    </source>
</evidence>
<evidence type="ECO:0000313" key="2">
    <source>
        <dbReference type="Proteomes" id="UP000286268"/>
    </source>
</evidence>
<proteinExistence type="predicted"/>
<dbReference type="RefSeq" id="WP_128211913.1">
    <property type="nucleotide sequence ID" value="NZ_CP025746.1"/>
</dbReference>
<organism evidence="1 2">
    <name type="scientific">Clostridium manihotivorum</name>
    <dbReference type="NCBI Taxonomy" id="2320868"/>
    <lineage>
        <taxon>Bacteria</taxon>
        <taxon>Bacillati</taxon>
        <taxon>Bacillota</taxon>
        <taxon>Clostridia</taxon>
        <taxon>Eubacteriales</taxon>
        <taxon>Clostridiaceae</taxon>
        <taxon>Clostridium</taxon>
    </lineage>
</organism>
<dbReference type="AlphaFoldDB" id="A0A410DPR8"/>
<name>A0A410DPR8_9CLOT</name>
<keyword evidence="2" id="KW-1185">Reference proteome</keyword>
<dbReference type="EMBL" id="CP025746">
    <property type="protein sequence ID" value="QAA31183.1"/>
    <property type="molecule type" value="Genomic_DNA"/>
</dbReference>
<gene>
    <name evidence="1" type="ORF">C1I91_05610</name>
</gene>
<sequence>MNETIELLVIHIDGQYGEAIYKAENELEAYRRFKSLKGRKKIVKAKVYYQNIMNTPFIKKYEVLETLA</sequence>
<accession>A0A410DPR8</accession>
<reference evidence="1 2" key="1">
    <citation type="submission" date="2018-01" db="EMBL/GenBank/DDBJ databases">
        <title>Genome Sequencing and Assembly of Anaerobacter polyendosporus strain CT4.</title>
        <authorList>
            <person name="Tachaapaikoon C."/>
            <person name="Sutheeworapong S."/>
            <person name="Jenjaroenpun P."/>
            <person name="Wongsurawat T."/>
            <person name="Nookeaw I."/>
            <person name="Cheawchanlertfa P."/>
            <person name="Kosugi A."/>
            <person name="Cheevadhanarak S."/>
            <person name="Ratanakhanokchai K."/>
        </authorList>
    </citation>
    <scope>NUCLEOTIDE SEQUENCE [LARGE SCALE GENOMIC DNA]</scope>
    <source>
        <strain evidence="1 2">CT4</strain>
    </source>
</reference>
<dbReference type="KEGG" id="cmah:C1I91_05610"/>
<dbReference type="Proteomes" id="UP000286268">
    <property type="component" value="Chromosome"/>
</dbReference>
<protein>
    <submittedName>
        <fullName evidence="1">Uncharacterized protein</fullName>
    </submittedName>
</protein>